<keyword evidence="5 7" id="KW-0472">Membrane</keyword>
<geneLocation type="chloroplast" evidence="8"/>
<dbReference type="GO" id="GO:0042301">
    <property type="term" value="F:phosphate ion binding"/>
    <property type="evidence" value="ECO:0007669"/>
    <property type="project" value="InterPro"/>
</dbReference>
<dbReference type="GeneID" id="9481055"/>
<evidence type="ECO:0000313" key="8">
    <source>
        <dbReference type="EMBL" id="ADJ66582.1"/>
    </source>
</evidence>
<dbReference type="InterPro" id="IPR036863">
    <property type="entry name" value="PSII_PsbH_sf"/>
</dbReference>
<keyword evidence="4 7" id="KW-1133">Transmembrane helix</keyword>
<dbReference type="NCBIfam" id="NF002728">
    <property type="entry name" value="PRK02624.1"/>
    <property type="match status" value="1"/>
</dbReference>
<name>D9IXL5_9ALVE</name>
<dbReference type="GO" id="GO:0015979">
    <property type="term" value="P:photosynthesis"/>
    <property type="evidence" value="ECO:0007669"/>
    <property type="project" value="UniProtKB-KW"/>
</dbReference>
<sequence>MAKSTRLTEILKSFNFNQAAGEVEPGWGPAPLMLVLILLFVVFLFILLQIYNSTLLLDGVEVEWKTI</sequence>
<evidence type="ECO:0000256" key="2">
    <source>
        <dbReference type="ARBA" id="ARBA00022531"/>
    </source>
</evidence>
<keyword evidence="8" id="KW-0934">Plastid</keyword>
<feature type="transmembrane region" description="Helical" evidence="7">
    <location>
        <begin position="32"/>
        <end position="51"/>
    </location>
</feature>
<evidence type="ECO:0000256" key="7">
    <source>
        <dbReference type="SAM" id="Phobius"/>
    </source>
</evidence>
<reference evidence="8" key="1">
    <citation type="journal article" date="2010" name="Proc. Natl. Acad. Sci. U.S.A.">
        <title>A common red algal origin of the apicomplexan, dinoflagellate, and heterokont plastids.</title>
        <authorList>
            <person name="Janouskovec J."/>
            <person name="Horak A."/>
            <person name="Obornik M."/>
            <person name="Lukes J."/>
            <person name="Keeling P.J."/>
        </authorList>
    </citation>
    <scope>NUCLEOTIDE SEQUENCE [LARGE SCALE GENOMIC DNA]</scope>
</reference>
<evidence type="ECO:0000256" key="5">
    <source>
        <dbReference type="ARBA" id="ARBA00023136"/>
    </source>
</evidence>
<dbReference type="InterPro" id="IPR001056">
    <property type="entry name" value="PSII_PsbH"/>
</dbReference>
<accession>D9IXL5</accession>
<dbReference type="GO" id="GO:0050821">
    <property type="term" value="P:protein stabilization"/>
    <property type="evidence" value="ECO:0007669"/>
    <property type="project" value="InterPro"/>
</dbReference>
<dbReference type="GO" id="GO:0009523">
    <property type="term" value="C:photosystem II"/>
    <property type="evidence" value="ECO:0007669"/>
    <property type="project" value="UniProtKB-KW"/>
</dbReference>
<evidence type="ECO:0000256" key="4">
    <source>
        <dbReference type="ARBA" id="ARBA00022989"/>
    </source>
</evidence>
<proteinExistence type="predicted"/>
<gene>
    <name evidence="8" type="primary">psbH</name>
</gene>
<dbReference type="EMBL" id="HM222968">
    <property type="protein sequence ID" value="ADJ66582.1"/>
    <property type="molecule type" value="Genomic_DNA"/>
</dbReference>
<comment type="subcellular location">
    <subcellularLocation>
        <location evidence="1">Membrane</location>
        <topology evidence="1">Single-pass membrane protein</topology>
    </subcellularLocation>
</comment>
<dbReference type="RefSeq" id="YP_003795394.1">
    <property type="nucleotide sequence ID" value="NC_014345.1"/>
</dbReference>
<evidence type="ECO:0000256" key="3">
    <source>
        <dbReference type="ARBA" id="ARBA00022692"/>
    </source>
</evidence>
<dbReference type="PANTHER" id="PTHR34469:SF4">
    <property type="entry name" value="PHOTOSYSTEM II REACTION CENTER PROTEIN H"/>
    <property type="match status" value="1"/>
</dbReference>
<dbReference type="SUPFAM" id="SSF161025">
    <property type="entry name" value="Photosystem II 10 kDa phosphoprotein PsbH"/>
    <property type="match status" value="1"/>
</dbReference>
<organism evidence="8">
    <name type="scientific">Chromerida sp. RM11</name>
    <dbReference type="NCBI Taxonomy" id="348535"/>
    <lineage>
        <taxon>Eukaryota</taxon>
        <taxon>Sar</taxon>
        <taxon>Alveolata</taxon>
        <taxon>Colpodellida</taxon>
    </lineage>
</organism>
<dbReference type="Pfam" id="PF00737">
    <property type="entry name" value="PsbH"/>
    <property type="match status" value="1"/>
</dbReference>
<protein>
    <submittedName>
        <fullName evidence="8">Photosystem II protein H</fullName>
    </submittedName>
</protein>
<evidence type="ECO:0000256" key="1">
    <source>
        <dbReference type="ARBA" id="ARBA00004167"/>
    </source>
</evidence>
<keyword evidence="6" id="KW-0604">Photosystem II</keyword>
<dbReference type="PANTHER" id="PTHR34469">
    <property type="entry name" value="PHOTOSYSTEM II REACTION CENTER PROTEIN H"/>
    <property type="match status" value="1"/>
</dbReference>
<dbReference type="AlphaFoldDB" id="D9IXL5"/>
<keyword evidence="3 7" id="KW-0812">Transmembrane</keyword>
<keyword evidence="8" id="KW-0150">Chloroplast</keyword>
<evidence type="ECO:0000256" key="6">
    <source>
        <dbReference type="ARBA" id="ARBA00023276"/>
    </source>
</evidence>
<keyword evidence="2" id="KW-0602">Photosynthesis</keyword>
<dbReference type="Gene3D" id="1.20.5.880">
    <property type="entry name" value="Photosystem II reaction center protein H"/>
    <property type="match status" value="1"/>
</dbReference>